<dbReference type="EMBL" id="MDYL01000020">
    <property type="protein sequence ID" value="OQD72607.1"/>
    <property type="molecule type" value="Genomic_DNA"/>
</dbReference>
<feature type="domain" description="SRR1-like" evidence="1">
    <location>
        <begin position="180"/>
        <end position="307"/>
    </location>
</feature>
<evidence type="ECO:0000259" key="1">
    <source>
        <dbReference type="Pfam" id="PF07985"/>
    </source>
</evidence>
<evidence type="ECO:0000313" key="2">
    <source>
        <dbReference type="EMBL" id="OQD72607.1"/>
    </source>
</evidence>
<dbReference type="PANTHER" id="PTHR42080:SF3">
    <property type="entry name" value="SRR1-LIKE DOMAIN-CONTAINING PROTEIN"/>
    <property type="match status" value="1"/>
</dbReference>
<dbReference type="OMA" id="WKESPAC"/>
<dbReference type="PANTHER" id="PTHR42080">
    <property type="entry name" value="SRR1 DOMAIN-CONTAINING PROTEIN"/>
    <property type="match status" value="1"/>
</dbReference>
<keyword evidence="3" id="KW-1185">Reference proteome</keyword>
<sequence length="372" mass="42308">MDGKDASEYKGPLHQTGLGIHRVLRCRLVKPMTETTMDDVRARLEKIYASGLPLFTKEGIGYAWEQIKREVGPRRQRKVKSMGEEDGIEVRYICKELVLAYQARAHLLSHSKWRDDCDFKPEYSVLNPVFVCHEGYRMNPKTNKVLLPAPTLDAEFVIKTFQDSVQEWKESQACKKLKSFLSASAKNHEINKTIGFALGGISRKWLEKDGSLRTRDLRRSASQHGLLLTLKEWLQERDGIEEVPCCAQDPCYNSMDKQILGEAGIELIDDPRAWLEVDEQSMMISVAPNVPVKEIIADIARPAVIIWCRVEFNDGLDDPLTDPDSPRVRAMLEGYELHEFAPDQELFSDIVLYTRKSKTAVAPNVNQNVTCS</sequence>
<protein>
    <recommendedName>
        <fullName evidence="1">SRR1-like domain-containing protein</fullName>
    </recommendedName>
</protein>
<name>A0A1V6P757_PENDC</name>
<dbReference type="AlphaFoldDB" id="A0A1V6P757"/>
<organism evidence="2 3">
    <name type="scientific">Penicillium decumbens</name>
    <dbReference type="NCBI Taxonomy" id="69771"/>
    <lineage>
        <taxon>Eukaryota</taxon>
        <taxon>Fungi</taxon>
        <taxon>Dikarya</taxon>
        <taxon>Ascomycota</taxon>
        <taxon>Pezizomycotina</taxon>
        <taxon>Eurotiomycetes</taxon>
        <taxon>Eurotiomycetidae</taxon>
        <taxon>Eurotiales</taxon>
        <taxon>Aspergillaceae</taxon>
        <taxon>Penicillium</taxon>
    </lineage>
</organism>
<dbReference type="Proteomes" id="UP000191522">
    <property type="component" value="Unassembled WGS sequence"/>
</dbReference>
<accession>A0A1V6P757</accession>
<dbReference type="OrthoDB" id="5230585at2759"/>
<reference evidence="3" key="1">
    <citation type="journal article" date="2017" name="Nat. Microbiol.">
        <title>Global analysis of biosynthetic gene clusters reveals vast potential of secondary metabolite production in Penicillium species.</title>
        <authorList>
            <person name="Nielsen J.C."/>
            <person name="Grijseels S."/>
            <person name="Prigent S."/>
            <person name="Ji B."/>
            <person name="Dainat J."/>
            <person name="Nielsen K.F."/>
            <person name="Frisvad J.C."/>
            <person name="Workman M."/>
            <person name="Nielsen J."/>
        </authorList>
    </citation>
    <scope>NUCLEOTIDE SEQUENCE [LARGE SCALE GENOMIC DNA]</scope>
    <source>
        <strain evidence="3">IBT 11843</strain>
    </source>
</reference>
<evidence type="ECO:0000313" key="3">
    <source>
        <dbReference type="Proteomes" id="UP000191522"/>
    </source>
</evidence>
<comment type="caution">
    <text evidence="2">The sequence shown here is derived from an EMBL/GenBank/DDBJ whole genome shotgun (WGS) entry which is preliminary data.</text>
</comment>
<dbReference type="InterPro" id="IPR012942">
    <property type="entry name" value="SRR1-like"/>
</dbReference>
<gene>
    <name evidence="2" type="ORF">PENDEC_c020G05916</name>
</gene>
<proteinExistence type="predicted"/>
<dbReference type="Pfam" id="PF07985">
    <property type="entry name" value="SRR1"/>
    <property type="match status" value="1"/>
</dbReference>